<accession>A0A348HBD8</accession>
<evidence type="ECO:0000313" key="2">
    <source>
        <dbReference type="Proteomes" id="UP000267342"/>
    </source>
</evidence>
<dbReference type="AlphaFoldDB" id="A0A348HBD8"/>
<reference evidence="1 2" key="1">
    <citation type="submission" date="2018-09" db="EMBL/GenBank/DDBJ databases">
        <title>Zymobacter palmae IAM14233 (=T109) whole genome analysis.</title>
        <authorList>
            <person name="Yanase H."/>
        </authorList>
    </citation>
    <scope>NUCLEOTIDE SEQUENCE [LARGE SCALE GENOMIC DNA]</scope>
    <source>
        <strain evidence="1 2">IAM14233</strain>
    </source>
</reference>
<dbReference type="Proteomes" id="UP000267342">
    <property type="component" value="Chromosome"/>
</dbReference>
<dbReference type="RefSeq" id="WP_170144682.1">
    <property type="nucleotide sequence ID" value="NZ_AP018933.1"/>
</dbReference>
<evidence type="ECO:0000313" key="1">
    <source>
        <dbReference type="EMBL" id="BBG28940.1"/>
    </source>
</evidence>
<organism evidence="1 2">
    <name type="scientific">Zymobacter palmae</name>
    <dbReference type="NCBI Taxonomy" id="33074"/>
    <lineage>
        <taxon>Bacteria</taxon>
        <taxon>Pseudomonadati</taxon>
        <taxon>Pseudomonadota</taxon>
        <taxon>Gammaproteobacteria</taxon>
        <taxon>Oceanospirillales</taxon>
        <taxon>Halomonadaceae</taxon>
        <taxon>Zymobacter group</taxon>
        <taxon>Zymobacter</taxon>
    </lineage>
</organism>
<name>A0A348HBD8_9GAMM</name>
<protein>
    <submittedName>
        <fullName evidence="1">Uncharacterized protein</fullName>
    </submittedName>
</protein>
<keyword evidence="2" id="KW-1185">Reference proteome</keyword>
<proteinExistence type="predicted"/>
<dbReference type="KEGG" id="zpl:ZBT109_0141"/>
<gene>
    <name evidence="1" type="ORF">ZBT109_0141</name>
</gene>
<sequence>MASAKAGIFALNGVYFGVWPFSCDIVEHIHARVAASRSGSWRINRGIHF</sequence>
<dbReference type="EMBL" id="AP018933">
    <property type="protein sequence ID" value="BBG28940.1"/>
    <property type="molecule type" value="Genomic_DNA"/>
</dbReference>